<dbReference type="PROSITE" id="PS50157">
    <property type="entry name" value="ZINC_FINGER_C2H2_2"/>
    <property type="match status" value="1"/>
</dbReference>
<feature type="domain" description="C2H2-type" evidence="3">
    <location>
        <begin position="200"/>
        <end position="231"/>
    </location>
</feature>
<proteinExistence type="predicted"/>
<evidence type="ECO:0000256" key="2">
    <source>
        <dbReference type="SAM" id="MobiDB-lite"/>
    </source>
</evidence>
<dbReference type="VEuPathDB" id="FungiDB:C5L36_0A10405"/>
<feature type="region of interest" description="Disordered" evidence="2">
    <location>
        <begin position="1"/>
        <end position="24"/>
    </location>
</feature>
<feature type="compositionally biased region" description="Polar residues" evidence="2">
    <location>
        <begin position="93"/>
        <end position="112"/>
    </location>
</feature>
<keyword evidence="1" id="KW-0863">Zinc-finger</keyword>
<accession>A0A099P6H0</accession>
<dbReference type="EMBL" id="JQFK01000001">
    <property type="protein sequence ID" value="KGK40658.1"/>
    <property type="molecule type" value="Genomic_DNA"/>
</dbReference>
<name>A0A099P6H0_PICKU</name>
<evidence type="ECO:0000313" key="5">
    <source>
        <dbReference type="Proteomes" id="UP000029867"/>
    </source>
</evidence>
<evidence type="ECO:0000256" key="1">
    <source>
        <dbReference type="PROSITE-ProRule" id="PRU00042"/>
    </source>
</evidence>
<dbReference type="InterPro" id="IPR039327">
    <property type="entry name" value="CON7-like"/>
</dbReference>
<dbReference type="PANTHER" id="PTHR36167">
    <property type="entry name" value="C2H2 FINGER DOMAIN TRANSCRIPTION FACTOR (EUROFUNG)-RELATED"/>
    <property type="match status" value="1"/>
</dbReference>
<sequence length="422" mass="47796">MTPNNNFSISKRNPSNQRGFPQPQLSSNLFQVHYFPPLNNNNYMNPDHTIVNTPFILRSSSSHPNNHTNRITYYSTSKGSHCKQNSGIIQPNTNINHTNGTDNINSTFTLPDNSSSQSQVYSNYSTGLNGCSGIYDLRPKPSNLNSTTVSSSLVPSTSSSVLDNNFHLPSQRQISFDNTSDLSLIKKRKRKKAEEVHRYYRCNFQNCDKAYGTLNHLNTHISIQKHGPKRMPQEFATLRKQLRDKRRKHKLESSVCAAEKQFKPVRSLLLVPKKVNSTPYPSTNYIVTSNQNLSSSTGNLNSQLSSQRTNENVYLKLNNQPWESSNTDLNCHYYPLNAVTSFTLSSNSDYNFNSSLNSNQGLVFNSNFNFTPNYHSHSESTVMDLQQKSFQCSPKNKTSHVYALSSQTNPHPPFINLQKTTF</sequence>
<gene>
    <name evidence="4" type="ORF">JL09_g29</name>
</gene>
<dbReference type="GO" id="GO:0008270">
    <property type="term" value="F:zinc ion binding"/>
    <property type="evidence" value="ECO:0007669"/>
    <property type="project" value="UniProtKB-KW"/>
</dbReference>
<dbReference type="Proteomes" id="UP000029867">
    <property type="component" value="Unassembled WGS sequence"/>
</dbReference>
<evidence type="ECO:0000259" key="3">
    <source>
        <dbReference type="PROSITE" id="PS50157"/>
    </source>
</evidence>
<dbReference type="GO" id="GO:0006355">
    <property type="term" value="P:regulation of DNA-templated transcription"/>
    <property type="evidence" value="ECO:0007669"/>
    <property type="project" value="InterPro"/>
</dbReference>
<organism evidence="4 5">
    <name type="scientific">Pichia kudriavzevii</name>
    <name type="common">Yeast</name>
    <name type="synonym">Issatchenkia orientalis</name>
    <dbReference type="NCBI Taxonomy" id="4909"/>
    <lineage>
        <taxon>Eukaryota</taxon>
        <taxon>Fungi</taxon>
        <taxon>Dikarya</taxon>
        <taxon>Ascomycota</taxon>
        <taxon>Saccharomycotina</taxon>
        <taxon>Pichiomycetes</taxon>
        <taxon>Pichiales</taxon>
        <taxon>Pichiaceae</taxon>
        <taxon>Pichia</taxon>
    </lineage>
</organism>
<dbReference type="InterPro" id="IPR013087">
    <property type="entry name" value="Znf_C2H2_type"/>
</dbReference>
<dbReference type="HOGENOM" id="CLU_650621_0_0_1"/>
<feature type="region of interest" description="Disordered" evidence="2">
    <location>
        <begin position="93"/>
        <end position="116"/>
    </location>
</feature>
<keyword evidence="1" id="KW-0479">Metal-binding</keyword>
<dbReference type="PANTHER" id="PTHR36167:SF3">
    <property type="entry name" value="C2H2 FINGER DOMAIN TRANSCRIPTION FACTOR (EUROFUNG)-RELATED"/>
    <property type="match status" value="1"/>
</dbReference>
<dbReference type="eggNOG" id="ENOG502S48N">
    <property type="taxonomic scope" value="Eukaryota"/>
</dbReference>
<evidence type="ECO:0000313" key="4">
    <source>
        <dbReference type="EMBL" id="KGK40658.1"/>
    </source>
</evidence>
<keyword evidence="1" id="KW-0862">Zinc</keyword>
<comment type="caution">
    <text evidence="4">The sequence shown here is derived from an EMBL/GenBank/DDBJ whole genome shotgun (WGS) entry which is preliminary data.</text>
</comment>
<dbReference type="PROSITE" id="PS00028">
    <property type="entry name" value="ZINC_FINGER_C2H2_1"/>
    <property type="match status" value="1"/>
</dbReference>
<dbReference type="AlphaFoldDB" id="A0A099P6H0"/>
<protein>
    <recommendedName>
        <fullName evidence="3">C2H2-type domain-containing protein</fullName>
    </recommendedName>
</protein>
<reference evidence="5" key="1">
    <citation type="journal article" date="2014" name="Microb. Cell Fact.">
        <title>Exploiting Issatchenkia orientalis SD108 for succinic acid production.</title>
        <authorList>
            <person name="Xiao H."/>
            <person name="Shao Z."/>
            <person name="Jiang Y."/>
            <person name="Dole S."/>
            <person name="Zhao H."/>
        </authorList>
    </citation>
    <scope>NUCLEOTIDE SEQUENCE [LARGE SCALE GENOMIC DNA]</scope>
    <source>
        <strain evidence="5">SD108</strain>
    </source>
</reference>